<comment type="caution">
    <text evidence="1">The sequence shown here is derived from an EMBL/GenBank/DDBJ whole genome shotgun (WGS) entry which is preliminary data.</text>
</comment>
<evidence type="ECO:0000313" key="1">
    <source>
        <dbReference type="EMBL" id="KAH9527386.1"/>
    </source>
</evidence>
<dbReference type="Proteomes" id="UP000790347">
    <property type="component" value="Unassembled WGS sequence"/>
</dbReference>
<organism evidence="1 2">
    <name type="scientific">Dermatophagoides farinae</name>
    <name type="common">American house dust mite</name>
    <dbReference type="NCBI Taxonomy" id="6954"/>
    <lineage>
        <taxon>Eukaryota</taxon>
        <taxon>Metazoa</taxon>
        <taxon>Ecdysozoa</taxon>
        <taxon>Arthropoda</taxon>
        <taxon>Chelicerata</taxon>
        <taxon>Arachnida</taxon>
        <taxon>Acari</taxon>
        <taxon>Acariformes</taxon>
        <taxon>Sarcoptiformes</taxon>
        <taxon>Astigmata</taxon>
        <taxon>Psoroptidia</taxon>
        <taxon>Analgoidea</taxon>
        <taxon>Pyroglyphidae</taxon>
        <taxon>Dermatophagoidinae</taxon>
        <taxon>Dermatophagoides</taxon>
    </lineage>
</organism>
<proteinExistence type="predicted"/>
<gene>
    <name evidence="1" type="ORF">DERF_001404</name>
</gene>
<accession>A0A922I9F1</accession>
<sequence length="79" mass="8971">MYFCVYKLKQKKDNDNKDVKSRLWSSQIWQAAAAAAYGPHSLPCFGSPFLGFHPATNRYTRSSTSITKAKKIQNDSQIK</sequence>
<evidence type="ECO:0000313" key="2">
    <source>
        <dbReference type="Proteomes" id="UP000790347"/>
    </source>
</evidence>
<protein>
    <submittedName>
        <fullName evidence="1">Uncharacterized protein</fullName>
    </submittedName>
</protein>
<reference evidence="1" key="2">
    <citation type="journal article" date="2022" name="Res Sq">
        <title>Comparative Genomics Reveals Insights into the Divergent Evolution of Astigmatic Mites and Household Pest Adaptations.</title>
        <authorList>
            <person name="Xiong Q."/>
            <person name="Wan A.T.-Y."/>
            <person name="Liu X.-Y."/>
            <person name="Fung C.S.-H."/>
            <person name="Xiao X."/>
            <person name="Malainual N."/>
            <person name="Hou J."/>
            <person name="Wang L."/>
            <person name="Wang M."/>
            <person name="Yang K."/>
            <person name="Cui Y."/>
            <person name="Leung E."/>
            <person name="Nong W."/>
            <person name="Shin S.-K."/>
            <person name="Au S."/>
            <person name="Jeong K.Y."/>
            <person name="Chew F.T."/>
            <person name="Hui J."/>
            <person name="Leung T.F."/>
            <person name="Tungtrongchitr A."/>
            <person name="Zhong N."/>
            <person name="Liu Z."/>
            <person name="Tsui S."/>
        </authorList>
    </citation>
    <scope>NUCLEOTIDE SEQUENCE</scope>
    <source>
        <strain evidence="1">Derf</strain>
        <tissue evidence="1">Whole organism</tissue>
    </source>
</reference>
<dbReference type="EMBL" id="ASGP02000001">
    <property type="protein sequence ID" value="KAH9527386.1"/>
    <property type="molecule type" value="Genomic_DNA"/>
</dbReference>
<name>A0A922I9F1_DERFA</name>
<keyword evidence="2" id="KW-1185">Reference proteome</keyword>
<reference evidence="1" key="1">
    <citation type="submission" date="2013-05" db="EMBL/GenBank/DDBJ databases">
        <authorList>
            <person name="Yim A.K.Y."/>
            <person name="Chan T.F."/>
            <person name="Ji K.M."/>
            <person name="Liu X.Y."/>
            <person name="Zhou J.W."/>
            <person name="Li R.Q."/>
            <person name="Yang K.Y."/>
            <person name="Li J."/>
            <person name="Li M."/>
            <person name="Law P.T.W."/>
            <person name="Wu Y.L."/>
            <person name="Cai Z.L."/>
            <person name="Qin H."/>
            <person name="Bao Y."/>
            <person name="Leung R.K.K."/>
            <person name="Ng P.K.S."/>
            <person name="Zou J."/>
            <person name="Zhong X.J."/>
            <person name="Ran P.X."/>
            <person name="Zhong N.S."/>
            <person name="Liu Z.G."/>
            <person name="Tsui S.K.W."/>
        </authorList>
    </citation>
    <scope>NUCLEOTIDE SEQUENCE</scope>
    <source>
        <strain evidence="1">Derf</strain>
        <tissue evidence="1">Whole organism</tissue>
    </source>
</reference>
<dbReference type="AlphaFoldDB" id="A0A922I9F1"/>